<proteinExistence type="predicted"/>
<dbReference type="InterPro" id="IPR050142">
    <property type="entry name" value="MADS-box/MEF2_TF"/>
</dbReference>
<keyword evidence="3" id="KW-0238">DNA-binding</keyword>
<dbReference type="GO" id="GO:0010152">
    <property type="term" value="P:pollen maturation"/>
    <property type="evidence" value="ECO:0007669"/>
    <property type="project" value="UniProtKB-ARBA"/>
</dbReference>
<dbReference type="SMART" id="SM00432">
    <property type="entry name" value="MADS"/>
    <property type="match status" value="1"/>
</dbReference>
<dbReference type="GO" id="GO:0003677">
    <property type="term" value="F:DNA binding"/>
    <property type="evidence" value="ECO:0007669"/>
    <property type="project" value="UniProtKB-KW"/>
</dbReference>
<evidence type="ECO:0000256" key="5">
    <source>
        <dbReference type="ARBA" id="ARBA00023242"/>
    </source>
</evidence>
<evidence type="ECO:0000313" key="9">
    <source>
        <dbReference type="Proteomes" id="UP001346149"/>
    </source>
</evidence>
<dbReference type="PRINTS" id="PR00404">
    <property type="entry name" value="MADSDOMAIN"/>
</dbReference>
<feature type="domain" description="MADS-box" evidence="7">
    <location>
        <begin position="1"/>
        <end position="53"/>
    </location>
</feature>
<keyword evidence="5" id="KW-0539">Nucleus</keyword>
<dbReference type="GO" id="GO:0046983">
    <property type="term" value="F:protein dimerization activity"/>
    <property type="evidence" value="ECO:0007669"/>
    <property type="project" value="InterPro"/>
</dbReference>
<protein>
    <recommendedName>
        <fullName evidence="7">MADS-box domain-containing protein</fullName>
    </recommendedName>
</protein>
<organism evidence="8 9">
    <name type="scientific">Trapa natans</name>
    <name type="common">Water chestnut</name>
    <dbReference type="NCBI Taxonomy" id="22666"/>
    <lineage>
        <taxon>Eukaryota</taxon>
        <taxon>Viridiplantae</taxon>
        <taxon>Streptophyta</taxon>
        <taxon>Embryophyta</taxon>
        <taxon>Tracheophyta</taxon>
        <taxon>Spermatophyta</taxon>
        <taxon>Magnoliopsida</taxon>
        <taxon>eudicotyledons</taxon>
        <taxon>Gunneridae</taxon>
        <taxon>Pentapetalae</taxon>
        <taxon>rosids</taxon>
        <taxon>malvids</taxon>
        <taxon>Myrtales</taxon>
        <taxon>Lythraceae</taxon>
        <taxon>Trapa</taxon>
    </lineage>
</organism>
<dbReference type="Pfam" id="PF00319">
    <property type="entry name" value="SRF-TF"/>
    <property type="match status" value="1"/>
</dbReference>
<evidence type="ECO:0000256" key="2">
    <source>
        <dbReference type="ARBA" id="ARBA00023015"/>
    </source>
</evidence>
<comment type="caution">
    <text evidence="8">The sequence shown here is derived from an EMBL/GenBank/DDBJ whole genome shotgun (WGS) entry which is preliminary data.</text>
</comment>
<keyword evidence="2" id="KW-0805">Transcription regulation</keyword>
<sequence length="358" mass="40449">MGRVKLKIKRLESSNNRHVTYSKRKHGILKKAKELSILCDVDLLLIMFAPTGKPTLLLGENSTIEDVIAKFAQLTPQERAKRKLESLEALKKTFKRLDHDVNVQDFLGESTQTAEDMASQVKLLQGQLAEAQRRLSYWNNPDSVDNIEHLKLMEDSLQESIRQLCQHKENIKKQQFLSLDHTDLYENGMLLPFLMHGIQEPHPSPWLPVNDNQHLMFQGYSNFLSHGTIASSSDASIPGCSAYLSGRDKQAEIGYLGQVDNLVQEGCVLNEGSSCPSQQVGEQYQYEQYNAFNFPDDMKNKHVMEMNLGGHPLEYQVSGNVEPPKYIYDPGHQNWGPGHNSPCGITMYNGASYNQPSN</sequence>
<keyword evidence="4" id="KW-0804">Transcription</keyword>
<dbReference type="FunFam" id="3.40.1810.10:FF:000010">
    <property type="entry name" value="Agamous-like MADS-box protein AGL30"/>
    <property type="match status" value="1"/>
</dbReference>
<dbReference type="GO" id="GO:0005634">
    <property type="term" value="C:nucleus"/>
    <property type="evidence" value="ECO:0007669"/>
    <property type="project" value="UniProtKB-SubCell"/>
</dbReference>
<comment type="subcellular location">
    <subcellularLocation>
        <location evidence="1">Nucleus</location>
    </subcellularLocation>
</comment>
<dbReference type="SUPFAM" id="SSF55455">
    <property type="entry name" value="SRF-like"/>
    <property type="match status" value="1"/>
</dbReference>
<gene>
    <name evidence="8" type="ORF">SAY86_016511</name>
</gene>
<evidence type="ECO:0000256" key="4">
    <source>
        <dbReference type="ARBA" id="ARBA00023163"/>
    </source>
</evidence>
<accession>A0AAN7LDB6</accession>
<evidence type="ECO:0000256" key="3">
    <source>
        <dbReference type="ARBA" id="ARBA00023125"/>
    </source>
</evidence>
<dbReference type="AlphaFoldDB" id="A0AAN7LDB6"/>
<dbReference type="PROSITE" id="PS50066">
    <property type="entry name" value="MADS_BOX_2"/>
    <property type="match status" value="1"/>
</dbReference>
<evidence type="ECO:0000313" key="8">
    <source>
        <dbReference type="EMBL" id="KAK4782409.1"/>
    </source>
</evidence>
<dbReference type="PANTHER" id="PTHR48019">
    <property type="entry name" value="SERUM RESPONSE FACTOR HOMOLOG"/>
    <property type="match status" value="1"/>
</dbReference>
<dbReference type="EMBL" id="JAXQNO010000016">
    <property type="protein sequence ID" value="KAK4782409.1"/>
    <property type="molecule type" value="Genomic_DNA"/>
</dbReference>
<keyword evidence="9" id="KW-1185">Reference proteome</keyword>
<dbReference type="InterPro" id="IPR036879">
    <property type="entry name" value="TF_MADSbox_sf"/>
</dbReference>
<feature type="coiled-coil region" evidence="6">
    <location>
        <begin position="77"/>
        <end position="134"/>
    </location>
</feature>
<keyword evidence="6" id="KW-0175">Coiled coil</keyword>
<reference evidence="8 9" key="1">
    <citation type="journal article" date="2023" name="Hortic Res">
        <title>Pangenome of water caltrop reveals structural variations and asymmetric subgenome divergence after allopolyploidization.</title>
        <authorList>
            <person name="Zhang X."/>
            <person name="Chen Y."/>
            <person name="Wang L."/>
            <person name="Yuan Y."/>
            <person name="Fang M."/>
            <person name="Shi L."/>
            <person name="Lu R."/>
            <person name="Comes H.P."/>
            <person name="Ma Y."/>
            <person name="Chen Y."/>
            <person name="Huang G."/>
            <person name="Zhou Y."/>
            <person name="Zheng Z."/>
            <person name="Qiu Y."/>
        </authorList>
    </citation>
    <scope>NUCLEOTIDE SEQUENCE [LARGE SCALE GENOMIC DNA]</scope>
    <source>
        <strain evidence="8">F231</strain>
    </source>
</reference>
<evidence type="ECO:0000256" key="6">
    <source>
        <dbReference type="SAM" id="Coils"/>
    </source>
</evidence>
<evidence type="ECO:0000256" key="1">
    <source>
        <dbReference type="ARBA" id="ARBA00004123"/>
    </source>
</evidence>
<name>A0AAN7LDB6_TRANT</name>
<evidence type="ECO:0000259" key="7">
    <source>
        <dbReference type="PROSITE" id="PS50066"/>
    </source>
</evidence>
<dbReference type="Proteomes" id="UP001346149">
    <property type="component" value="Unassembled WGS sequence"/>
</dbReference>
<dbReference type="GO" id="GO:0080092">
    <property type="term" value="P:regulation of pollen tube growth"/>
    <property type="evidence" value="ECO:0007669"/>
    <property type="project" value="UniProtKB-ARBA"/>
</dbReference>
<dbReference type="Gene3D" id="3.40.1810.10">
    <property type="entry name" value="Transcription factor, MADS-box"/>
    <property type="match status" value="1"/>
</dbReference>
<dbReference type="InterPro" id="IPR002100">
    <property type="entry name" value="TF_MADSbox"/>
</dbReference>